<evidence type="ECO:0000313" key="3">
    <source>
        <dbReference type="EMBL" id="HIT74327.1"/>
    </source>
</evidence>
<feature type="compositionally biased region" description="Polar residues" evidence="1">
    <location>
        <begin position="148"/>
        <end position="157"/>
    </location>
</feature>
<protein>
    <submittedName>
        <fullName evidence="3">Uncharacterized protein</fullName>
    </submittedName>
</protein>
<dbReference type="EMBL" id="DVLP01000055">
    <property type="protein sequence ID" value="HIT74327.1"/>
    <property type="molecule type" value="Genomic_DNA"/>
</dbReference>
<dbReference type="Proteomes" id="UP000886842">
    <property type="component" value="Unassembled WGS sequence"/>
</dbReference>
<dbReference type="AlphaFoldDB" id="A0A9D1KM25"/>
<reference evidence="3" key="1">
    <citation type="submission" date="2020-10" db="EMBL/GenBank/DDBJ databases">
        <authorList>
            <person name="Gilroy R."/>
        </authorList>
    </citation>
    <scope>NUCLEOTIDE SEQUENCE</scope>
    <source>
        <strain evidence="3">ChiGjej1B1-24693</strain>
    </source>
</reference>
<organism evidence="3 4">
    <name type="scientific">Candidatus Avipropionibacterium avicola</name>
    <dbReference type="NCBI Taxonomy" id="2840701"/>
    <lineage>
        <taxon>Bacteria</taxon>
        <taxon>Bacillati</taxon>
        <taxon>Actinomycetota</taxon>
        <taxon>Actinomycetes</taxon>
        <taxon>Propionibacteriales</taxon>
        <taxon>Propionibacteriaceae</taxon>
        <taxon>Propionibacteriaceae incertae sedis</taxon>
        <taxon>Candidatus Avipropionibacterium</taxon>
    </lineage>
</organism>
<evidence type="ECO:0000256" key="1">
    <source>
        <dbReference type="SAM" id="MobiDB-lite"/>
    </source>
</evidence>
<keyword evidence="2" id="KW-0472">Membrane</keyword>
<accession>A0A9D1KM25</accession>
<sequence length="157" mass="17049">DGGIVDLVIPLIVLIAVSAVLSWAVMRTPKRSMRRDPVLLRAQQRATRSARAMIAPPPMLGAMIDGNQPHQIGVALAEHRLDDAIALWSHATGQGHADALQVIDRWMDEGTRISLVGPRAAAPPAVTPEWSEPTLDSPWPELPRRNTEPGSPSNDLR</sequence>
<keyword evidence="2" id="KW-0812">Transmembrane</keyword>
<comment type="caution">
    <text evidence="3">The sequence shown here is derived from an EMBL/GenBank/DDBJ whole genome shotgun (WGS) entry which is preliminary data.</text>
</comment>
<evidence type="ECO:0000256" key="2">
    <source>
        <dbReference type="SAM" id="Phobius"/>
    </source>
</evidence>
<feature type="transmembrane region" description="Helical" evidence="2">
    <location>
        <begin position="7"/>
        <end position="26"/>
    </location>
</feature>
<evidence type="ECO:0000313" key="4">
    <source>
        <dbReference type="Proteomes" id="UP000886842"/>
    </source>
</evidence>
<reference evidence="3" key="2">
    <citation type="journal article" date="2021" name="PeerJ">
        <title>Extensive microbial diversity within the chicken gut microbiome revealed by metagenomics and culture.</title>
        <authorList>
            <person name="Gilroy R."/>
            <person name="Ravi A."/>
            <person name="Getino M."/>
            <person name="Pursley I."/>
            <person name="Horton D.L."/>
            <person name="Alikhan N.F."/>
            <person name="Baker D."/>
            <person name="Gharbi K."/>
            <person name="Hall N."/>
            <person name="Watson M."/>
            <person name="Adriaenssens E.M."/>
            <person name="Foster-Nyarko E."/>
            <person name="Jarju S."/>
            <person name="Secka A."/>
            <person name="Antonio M."/>
            <person name="Oren A."/>
            <person name="Chaudhuri R.R."/>
            <person name="La Ragione R."/>
            <person name="Hildebrand F."/>
            <person name="Pallen M.J."/>
        </authorList>
    </citation>
    <scope>NUCLEOTIDE SEQUENCE</scope>
    <source>
        <strain evidence="3">ChiGjej1B1-24693</strain>
    </source>
</reference>
<feature type="non-terminal residue" evidence="3">
    <location>
        <position position="1"/>
    </location>
</feature>
<keyword evidence="2" id="KW-1133">Transmembrane helix</keyword>
<name>A0A9D1KM25_9ACTN</name>
<gene>
    <name evidence="3" type="ORF">IAA98_01925</name>
</gene>
<proteinExistence type="predicted"/>
<feature type="region of interest" description="Disordered" evidence="1">
    <location>
        <begin position="118"/>
        <end position="157"/>
    </location>
</feature>